<dbReference type="SUPFAM" id="SSF53474">
    <property type="entry name" value="alpha/beta-Hydrolases"/>
    <property type="match status" value="1"/>
</dbReference>
<dbReference type="InterPro" id="IPR013736">
    <property type="entry name" value="Xaa-Pro_dipept_C"/>
</dbReference>
<keyword evidence="1 3" id="KW-0378">Hydrolase</keyword>
<reference evidence="3 4" key="1">
    <citation type="submission" date="2018-06" db="EMBL/GenBank/DDBJ databases">
        <authorList>
            <consortium name="Pathogen Informatics"/>
            <person name="Doyle S."/>
        </authorList>
    </citation>
    <scope>NUCLEOTIDE SEQUENCE [LARGE SCALE GENOMIC DNA]</scope>
    <source>
        <strain evidence="3 4">NCTC10742</strain>
    </source>
</reference>
<evidence type="ECO:0000313" key="4">
    <source>
        <dbReference type="Proteomes" id="UP000254291"/>
    </source>
</evidence>
<dbReference type="SUPFAM" id="SSF49785">
    <property type="entry name" value="Galactose-binding domain-like"/>
    <property type="match status" value="1"/>
</dbReference>
<dbReference type="Gene3D" id="1.10.3020.10">
    <property type="entry name" value="alpha-amino acid ester hydrolase ( Helical cap domain)"/>
    <property type="match status" value="1"/>
</dbReference>
<dbReference type="InterPro" id="IPR050585">
    <property type="entry name" value="Xaa-Pro_dipeptidyl-ppase/CocE"/>
</dbReference>
<feature type="domain" description="Xaa-Pro dipeptidyl-peptidase C-terminal" evidence="2">
    <location>
        <begin position="313"/>
        <end position="535"/>
    </location>
</feature>
<dbReference type="InterPro" id="IPR000383">
    <property type="entry name" value="Xaa-Pro-like_dom"/>
</dbReference>
<dbReference type="RefSeq" id="WP_115327201.1">
    <property type="nucleotide sequence ID" value="NZ_JACKST010000156.1"/>
</dbReference>
<dbReference type="AlphaFoldDB" id="A0A378SMC4"/>
<organism evidence="3 4">
    <name type="scientific">Mycolicibacterium gilvum</name>
    <dbReference type="NCBI Taxonomy" id="1804"/>
    <lineage>
        <taxon>Bacteria</taxon>
        <taxon>Bacillati</taxon>
        <taxon>Actinomycetota</taxon>
        <taxon>Actinomycetes</taxon>
        <taxon>Mycobacteriales</taxon>
        <taxon>Mycobacteriaceae</taxon>
        <taxon>Mycolicibacterium</taxon>
    </lineage>
</organism>
<dbReference type="Pfam" id="PF02129">
    <property type="entry name" value="Peptidase_S15"/>
    <property type="match status" value="1"/>
</dbReference>
<dbReference type="SMART" id="SM00939">
    <property type="entry name" value="PepX_C"/>
    <property type="match status" value="1"/>
</dbReference>
<accession>A0A378SMC4</accession>
<dbReference type="Pfam" id="PF08530">
    <property type="entry name" value="PepX_C"/>
    <property type="match status" value="1"/>
</dbReference>
<dbReference type="Gene3D" id="3.40.50.1820">
    <property type="entry name" value="alpha/beta hydrolase"/>
    <property type="match status" value="1"/>
</dbReference>
<dbReference type="InterPro" id="IPR008979">
    <property type="entry name" value="Galactose-bd-like_sf"/>
</dbReference>
<sequence>MSSELARRARRALSRVFDLPPPVCDFVVHRELRVPMRDRVELVADHYAPHTASPAGTLLVRGPYGRGLPFATMFASFYAARGYHVVFQSVRGTFGSGGEFDPFVNEVDDGADTAAWLRDQPWFTGTFATIGLSYLGFTQWALLTDPPPELAAAVITVGPDDVSGPRWGAGSFGLNDFLGWSDLVGRQEDPNRVRTLLRQARAQRRVTSASLRLPLAAASRELLGDGAPWFESWLDHPDTDDPFWTRLRLRDGLERAEVPVLLLTGWQDLFVDQTVEHYRMLAGRGVPTGLTIGPWTHGDMMTKAAPTMLRESLDWLATHLKGEPPQRRSPVRIHLSRRGWLNLPDWPPAMPSLVLHPQPGGGLAPGAPGAADATFVYNPGDPTPTVGGRLLSPVGGYRDDTALARRADVLTFTGTALASDLPVVGVPVLDMAHTCATPHNDLFVRISQVDAHGRSRNVSDGYVASAPDSGTVTVELDPVAWTFPAGSRIRVLIAGGSHPRFLRNLGTGEHAGTATDFATARHTVHLGEDTRLTLPAGPPPPSAD</sequence>
<protein>
    <submittedName>
        <fullName evidence="3">Peptidase S15</fullName>
        <ecNumber evidence="3">3.1.1.84</ecNumber>
    </submittedName>
</protein>
<dbReference type="EMBL" id="UGQM01000001">
    <property type="protein sequence ID" value="STZ43004.1"/>
    <property type="molecule type" value="Genomic_DNA"/>
</dbReference>
<dbReference type="PANTHER" id="PTHR43056">
    <property type="entry name" value="PEPTIDASE S9 PROLYL OLIGOPEPTIDASE"/>
    <property type="match status" value="1"/>
</dbReference>
<dbReference type="Gene3D" id="2.60.120.260">
    <property type="entry name" value="Galactose-binding domain-like"/>
    <property type="match status" value="1"/>
</dbReference>
<evidence type="ECO:0000313" key="3">
    <source>
        <dbReference type="EMBL" id="STZ43004.1"/>
    </source>
</evidence>
<dbReference type="EC" id="3.1.1.84" evidence="3"/>
<dbReference type="PANTHER" id="PTHR43056:SF10">
    <property type="entry name" value="COCE_NOND FAMILY, PUTATIVE (AFU_ORTHOLOGUE AFUA_7G00600)-RELATED"/>
    <property type="match status" value="1"/>
</dbReference>
<dbReference type="NCBIfam" id="TIGR00976">
    <property type="entry name" value="CocE_NonD"/>
    <property type="match status" value="1"/>
</dbReference>
<evidence type="ECO:0000256" key="1">
    <source>
        <dbReference type="ARBA" id="ARBA00022801"/>
    </source>
</evidence>
<dbReference type="InterPro" id="IPR005674">
    <property type="entry name" value="CocE/Ser_esterase"/>
</dbReference>
<dbReference type="Proteomes" id="UP000254291">
    <property type="component" value="Unassembled WGS sequence"/>
</dbReference>
<dbReference type="InterPro" id="IPR029058">
    <property type="entry name" value="AB_hydrolase_fold"/>
</dbReference>
<dbReference type="GO" id="GO:0008239">
    <property type="term" value="F:dipeptidyl-peptidase activity"/>
    <property type="evidence" value="ECO:0007669"/>
    <property type="project" value="InterPro"/>
</dbReference>
<gene>
    <name evidence="3" type="primary">cocE</name>
    <name evidence="3" type="ORF">NCTC10742_02220</name>
</gene>
<evidence type="ECO:0000259" key="2">
    <source>
        <dbReference type="SMART" id="SM00939"/>
    </source>
</evidence>
<name>A0A378SMC4_9MYCO</name>
<proteinExistence type="predicted"/>